<keyword evidence="4" id="KW-1185">Reference proteome</keyword>
<evidence type="ECO:0000313" key="4">
    <source>
        <dbReference type="Proteomes" id="UP000245934"/>
    </source>
</evidence>
<reference evidence="3 4" key="1">
    <citation type="submission" date="2018-05" db="EMBL/GenBank/DDBJ databases">
        <title>Draft genome of Methanospirillum stamsii Pt1.</title>
        <authorList>
            <person name="Dueholm M.S."/>
            <person name="Nielsen P.H."/>
            <person name="Bakmann L.F."/>
            <person name="Otzen D.E."/>
        </authorList>
    </citation>
    <scope>NUCLEOTIDE SEQUENCE [LARGE SCALE GENOMIC DNA]</scope>
    <source>
        <strain evidence="3 4">Pt1</strain>
    </source>
</reference>
<dbReference type="InterPro" id="IPR038157">
    <property type="entry name" value="FeoA_core_dom"/>
</dbReference>
<gene>
    <name evidence="3" type="ORF">DLD82_08345</name>
</gene>
<dbReference type="Gene3D" id="2.30.30.90">
    <property type="match status" value="1"/>
</dbReference>
<dbReference type="SUPFAM" id="SSF50037">
    <property type="entry name" value="C-terminal domain of transcriptional repressors"/>
    <property type="match status" value="1"/>
</dbReference>
<evidence type="ECO:0000313" key="3">
    <source>
        <dbReference type="EMBL" id="PWR74584.1"/>
    </source>
</evidence>
<dbReference type="PANTHER" id="PTHR42954">
    <property type="entry name" value="FE(2+) TRANSPORT PROTEIN A"/>
    <property type="match status" value="1"/>
</dbReference>
<name>A0A2V2N2V5_9EURY</name>
<dbReference type="Proteomes" id="UP000245934">
    <property type="component" value="Unassembled WGS sequence"/>
</dbReference>
<dbReference type="PANTHER" id="PTHR42954:SF2">
    <property type="entry name" value="FE(2+) TRANSPORT PROTEIN A"/>
    <property type="match status" value="1"/>
</dbReference>
<dbReference type="InterPro" id="IPR007167">
    <property type="entry name" value="Fe-transptr_FeoA-like"/>
</dbReference>
<dbReference type="InterPro" id="IPR008988">
    <property type="entry name" value="Transcriptional_repressor_C"/>
</dbReference>
<dbReference type="EMBL" id="QGMZ01000016">
    <property type="protein sequence ID" value="PWR74584.1"/>
    <property type="molecule type" value="Genomic_DNA"/>
</dbReference>
<proteinExistence type="predicted"/>
<dbReference type="Pfam" id="PF04023">
    <property type="entry name" value="FeoA"/>
    <property type="match status" value="1"/>
</dbReference>
<keyword evidence="1" id="KW-0408">Iron</keyword>
<dbReference type="GO" id="GO:0046914">
    <property type="term" value="F:transition metal ion binding"/>
    <property type="evidence" value="ECO:0007669"/>
    <property type="project" value="InterPro"/>
</dbReference>
<organism evidence="3 4">
    <name type="scientific">Methanospirillum stamsii</name>
    <dbReference type="NCBI Taxonomy" id="1277351"/>
    <lineage>
        <taxon>Archaea</taxon>
        <taxon>Methanobacteriati</taxon>
        <taxon>Methanobacteriota</taxon>
        <taxon>Stenosarchaea group</taxon>
        <taxon>Methanomicrobia</taxon>
        <taxon>Methanomicrobiales</taxon>
        <taxon>Methanospirillaceae</taxon>
        <taxon>Methanospirillum</taxon>
    </lineage>
</organism>
<sequence>MSIITVEQLPPGSSGIVSEIQGETAIRRRLMEMGILPGSKLTLVKWAPLGDPAECQIRGYKLSLRRAEAALITVDTKKGE</sequence>
<evidence type="ECO:0000259" key="2">
    <source>
        <dbReference type="SMART" id="SM00899"/>
    </source>
</evidence>
<feature type="domain" description="Ferrous iron transporter FeoA-like" evidence="2">
    <location>
        <begin position="4"/>
        <end position="76"/>
    </location>
</feature>
<dbReference type="GeneID" id="97608019"/>
<dbReference type="RefSeq" id="WP_109940664.1">
    <property type="nucleotide sequence ID" value="NZ_CP176366.1"/>
</dbReference>
<dbReference type="OrthoDB" id="87327at2157"/>
<dbReference type="AlphaFoldDB" id="A0A2V2N2V5"/>
<dbReference type="SMART" id="SM00899">
    <property type="entry name" value="FeoA"/>
    <property type="match status" value="1"/>
</dbReference>
<evidence type="ECO:0000256" key="1">
    <source>
        <dbReference type="ARBA" id="ARBA00023004"/>
    </source>
</evidence>
<protein>
    <submittedName>
        <fullName evidence="3">Ferrous iron transport protein A</fullName>
    </submittedName>
</protein>
<accession>A0A2V2N2V5</accession>
<comment type="caution">
    <text evidence="3">The sequence shown here is derived from an EMBL/GenBank/DDBJ whole genome shotgun (WGS) entry which is preliminary data.</text>
</comment>
<dbReference type="InterPro" id="IPR052713">
    <property type="entry name" value="FeoA"/>
</dbReference>